<dbReference type="Pfam" id="PF06054">
    <property type="entry name" value="CoiA_nuc"/>
    <property type="match status" value="1"/>
</dbReference>
<dbReference type="OrthoDB" id="3784230at2"/>
<organism evidence="3 4">
    <name type="scientific">Vagococcus silagei</name>
    <dbReference type="NCBI Taxonomy" id="2508885"/>
    <lineage>
        <taxon>Bacteria</taxon>
        <taxon>Bacillati</taxon>
        <taxon>Bacillota</taxon>
        <taxon>Bacilli</taxon>
        <taxon>Lactobacillales</taxon>
        <taxon>Enterococcaceae</taxon>
        <taxon>Vagococcus</taxon>
    </lineage>
</organism>
<evidence type="ECO:0008006" key="5">
    <source>
        <dbReference type="Google" id="ProtNLM"/>
    </source>
</evidence>
<dbReference type="RefSeq" id="WP_136135809.1">
    <property type="nucleotide sequence ID" value="NZ_SDGV01000001.1"/>
</dbReference>
<feature type="domain" description="Competence protein CoiA-like N-terminal" evidence="2">
    <location>
        <begin position="15"/>
        <end position="61"/>
    </location>
</feature>
<dbReference type="InterPro" id="IPR010330">
    <property type="entry name" value="CoiA_nuc"/>
</dbReference>
<gene>
    <name evidence="3" type="ORF">ESZ54_01015</name>
</gene>
<reference evidence="3 4" key="1">
    <citation type="submission" date="2019-01" db="EMBL/GenBank/DDBJ databases">
        <title>Vagococcus silagei sp. nov. isolated from brewer's grain.</title>
        <authorList>
            <person name="Guu J.-R."/>
        </authorList>
    </citation>
    <scope>NUCLEOTIDE SEQUENCE [LARGE SCALE GENOMIC DNA]</scope>
    <source>
        <strain evidence="3 4">2B-2</strain>
    </source>
</reference>
<dbReference type="InterPro" id="IPR057253">
    <property type="entry name" value="CoiA-like_N"/>
</dbReference>
<proteinExistence type="predicted"/>
<evidence type="ECO:0000313" key="4">
    <source>
        <dbReference type="Proteomes" id="UP000310506"/>
    </source>
</evidence>
<protein>
    <recommendedName>
        <fullName evidence="5">Competence protein CoiA</fullName>
    </recommendedName>
</protein>
<dbReference type="EMBL" id="SDGV01000001">
    <property type="protein sequence ID" value="THB62423.1"/>
    <property type="molecule type" value="Genomic_DNA"/>
</dbReference>
<dbReference type="Proteomes" id="UP000310506">
    <property type="component" value="Unassembled WGS sequence"/>
</dbReference>
<dbReference type="AlphaFoldDB" id="A0A4S3B8L8"/>
<sequence length="394" mass="47142">MFFAKNQAGELIDLTRIKRDEVKQLKKMNWFCCDCQEPVILKAGRIKQMHFAHGKDSECQSFSEGETREHLAGKTLLYQNCCHHQIPVELEAYLPELKQRPDVLVEQKLALEFQCSPLNFERLKERTDNYQKHGYEVLWILGQELFSFGKKGPLSKGQQQFIQFSNCLGYYSFGLRVETSELVLSYGMCLNEGRLTSSLRVFSLENQSLFEVFTAIKLIRHSRVVPRSLYEVTKAQRLMWQRSLYNRRVPEMLLQEYFYCQHENLLQLPLYYHCLSLSDLFLGEAELILRWELVQQIKQEKSMSREELQRYVSEKQVPEELSDIQTLFPIKKVISYRLRLYVQRLIEFDFVQVKAQYYYWNDKRCDSDTWLEHELRKITEEIQIPYRIKLFRLQ</sequence>
<name>A0A4S3B8L8_9ENTE</name>
<evidence type="ECO:0000259" key="1">
    <source>
        <dbReference type="Pfam" id="PF06054"/>
    </source>
</evidence>
<comment type="caution">
    <text evidence="3">The sequence shown here is derived from an EMBL/GenBank/DDBJ whole genome shotgun (WGS) entry which is preliminary data.</text>
</comment>
<feature type="domain" description="Competence protein CoiA nuclease-like" evidence="1">
    <location>
        <begin position="66"/>
        <end position="214"/>
    </location>
</feature>
<accession>A0A4S3B8L8</accession>
<evidence type="ECO:0000313" key="3">
    <source>
        <dbReference type="EMBL" id="THB62423.1"/>
    </source>
</evidence>
<dbReference type="Pfam" id="PF25164">
    <property type="entry name" value="CoiA_N"/>
    <property type="match status" value="1"/>
</dbReference>
<evidence type="ECO:0000259" key="2">
    <source>
        <dbReference type="Pfam" id="PF25164"/>
    </source>
</evidence>
<keyword evidence="4" id="KW-1185">Reference proteome</keyword>